<reference evidence="3 4" key="2">
    <citation type="submission" date="2020-05" db="EMBL/GenBank/DDBJ databases">
        <title>Draft genome sequence of Desulfovibrio sp. strainFSS-1.</title>
        <authorList>
            <person name="Shimoshige H."/>
            <person name="Kobayashi H."/>
            <person name="Maekawa T."/>
        </authorList>
    </citation>
    <scope>NUCLEOTIDE SEQUENCE [LARGE SCALE GENOMIC DNA]</scope>
    <source>
        <strain evidence="3 4">SIID29052-01</strain>
    </source>
</reference>
<comment type="similarity">
    <text evidence="1">Belongs to the TolB family.</text>
</comment>
<dbReference type="Pfam" id="PF07676">
    <property type="entry name" value="PD40"/>
    <property type="match status" value="2"/>
</dbReference>
<proteinExistence type="inferred from homology"/>
<dbReference type="InterPro" id="IPR011659">
    <property type="entry name" value="WD40"/>
</dbReference>
<feature type="region of interest" description="Disordered" evidence="2">
    <location>
        <begin position="46"/>
        <end position="66"/>
    </location>
</feature>
<evidence type="ECO:0000313" key="4">
    <source>
        <dbReference type="Proteomes" id="UP000494245"/>
    </source>
</evidence>
<evidence type="ECO:0000256" key="1">
    <source>
        <dbReference type="ARBA" id="ARBA00009820"/>
    </source>
</evidence>
<protein>
    <submittedName>
        <fullName evidence="3">Protein TolB</fullName>
    </submittedName>
</protein>
<reference evidence="3 4" key="1">
    <citation type="submission" date="2020-04" db="EMBL/GenBank/DDBJ databases">
        <authorList>
            <consortium name="Desulfovibrio sp. FSS-1 genome sequencing consortium"/>
            <person name="Shimoshige H."/>
            <person name="Kobayashi H."/>
            <person name="Maekawa T."/>
        </authorList>
    </citation>
    <scope>NUCLEOTIDE SEQUENCE [LARGE SCALE GENOMIC DNA]</scope>
    <source>
        <strain evidence="3 4">SIID29052-01</strain>
    </source>
</reference>
<gene>
    <name evidence="3" type="primary">tolB_2</name>
    <name evidence="3" type="ORF">NNJEOMEG_00494</name>
</gene>
<evidence type="ECO:0000313" key="3">
    <source>
        <dbReference type="EMBL" id="GFK92668.1"/>
    </source>
</evidence>
<dbReference type="Proteomes" id="UP000494245">
    <property type="component" value="Unassembled WGS sequence"/>
</dbReference>
<keyword evidence="4" id="KW-1185">Reference proteome</keyword>
<name>A0A6V8LQQ3_9BACT</name>
<organism evidence="3 4">
    <name type="scientific">Fundidesulfovibrio magnetotacticus</name>
    <dbReference type="NCBI Taxonomy" id="2730080"/>
    <lineage>
        <taxon>Bacteria</taxon>
        <taxon>Pseudomonadati</taxon>
        <taxon>Thermodesulfobacteriota</taxon>
        <taxon>Desulfovibrionia</taxon>
        <taxon>Desulfovibrionales</taxon>
        <taxon>Desulfovibrionaceae</taxon>
        <taxon>Fundidesulfovibrio</taxon>
    </lineage>
</organism>
<dbReference type="InterPro" id="IPR011042">
    <property type="entry name" value="6-blade_b-propeller_TolB-like"/>
</dbReference>
<dbReference type="PANTHER" id="PTHR36842">
    <property type="entry name" value="PROTEIN TOLB HOMOLOG"/>
    <property type="match status" value="1"/>
</dbReference>
<dbReference type="SUPFAM" id="SSF69304">
    <property type="entry name" value="Tricorn protease N-terminal domain"/>
    <property type="match status" value="1"/>
</dbReference>
<comment type="caution">
    <text evidence="3">The sequence shown here is derived from an EMBL/GenBank/DDBJ whole genome shotgun (WGS) entry which is preliminary data.</text>
</comment>
<evidence type="ECO:0000256" key="2">
    <source>
        <dbReference type="SAM" id="MobiDB-lite"/>
    </source>
</evidence>
<dbReference type="Gene3D" id="2.120.10.30">
    <property type="entry name" value="TolB, C-terminal domain"/>
    <property type="match status" value="2"/>
</dbReference>
<dbReference type="EMBL" id="BLTE01000001">
    <property type="protein sequence ID" value="GFK92668.1"/>
    <property type="molecule type" value="Genomic_DNA"/>
</dbReference>
<accession>A0A6V8LQQ3</accession>
<dbReference type="RefSeq" id="WP_173080931.1">
    <property type="nucleotide sequence ID" value="NZ_BLTE01000001.1"/>
</dbReference>
<dbReference type="AlphaFoldDB" id="A0A6V8LQQ3"/>
<sequence length="305" mass="31823">MKRRAFLTALGVATLCARGWGESLAAATGWPVVYEHKGSVFLLPPGGGKGRRLGRGGQPTLSPGGTRAAWVDDAGGKPRVMVCETATGAASALAGPEEFLLSPRFSPDGARVAWLRRGKGGDALMLARPGQAPTELVRGGKGGASLFEPLWTPDGAHVVTQDMKELTYWSLDGKAARKVPLGQLTGSGTKMISSADRFAVRPGNPGQIAFSMAVEGTPLFRRKVPDVSSSLFLHDAGTGKTQALTPPELTAFAPAWTPDGRTLVFCGYTDAQAGGEYPFRVWTLEPGGKPVELCPGADPMPPSGA</sequence>